<dbReference type="Gene3D" id="3.30.565.10">
    <property type="entry name" value="Histidine kinase-like ATPase, C-terminal domain"/>
    <property type="match status" value="1"/>
</dbReference>
<dbReference type="EC" id="2.7.13.3" evidence="2"/>
<comment type="caution">
    <text evidence="7">The sequence shown here is derived from an EMBL/GenBank/DDBJ whole genome shotgun (WGS) entry which is preliminary data.</text>
</comment>
<evidence type="ECO:0000256" key="2">
    <source>
        <dbReference type="ARBA" id="ARBA00012438"/>
    </source>
</evidence>
<proteinExistence type="predicted"/>
<organism evidence="7 8">
    <name type="scientific">Phenylobacterium terrae</name>
    <dbReference type="NCBI Taxonomy" id="2665495"/>
    <lineage>
        <taxon>Bacteria</taxon>
        <taxon>Pseudomonadati</taxon>
        <taxon>Pseudomonadota</taxon>
        <taxon>Alphaproteobacteria</taxon>
        <taxon>Caulobacterales</taxon>
        <taxon>Caulobacteraceae</taxon>
        <taxon>Phenylobacterium</taxon>
    </lineage>
</organism>
<evidence type="ECO:0000256" key="1">
    <source>
        <dbReference type="ARBA" id="ARBA00000085"/>
    </source>
</evidence>
<keyword evidence="5" id="KW-0902">Two-component regulatory system</keyword>
<evidence type="ECO:0000259" key="6">
    <source>
        <dbReference type="PROSITE" id="PS50109"/>
    </source>
</evidence>
<evidence type="ECO:0000313" key="8">
    <source>
        <dbReference type="Proteomes" id="UP001597237"/>
    </source>
</evidence>
<dbReference type="CDD" id="cd00082">
    <property type="entry name" value="HisKA"/>
    <property type="match status" value="1"/>
</dbReference>
<evidence type="ECO:0000256" key="5">
    <source>
        <dbReference type="ARBA" id="ARBA00023012"/>
    </source>
</evidence>
<name>A0ABW4N2Q3_9CAUL</name>
<protein>
    <recommendedName>
        <fullName evidence="2">histidine kinase</fullName>
        <ecNumber evidence="2">2.7.13.3</ecNumber>
    </recommendedName>
</protein>
<gene>
    <name evidence="7" type="ORF">ACFSC0_12895</name>
</gene>
<dbReference type="GO" id="GO:0016301">
    <property type="term" value="F:kinase activity"/>
    <property type="evidence" value="ECO:0007669"/>
    <property type="project" value="UniProtKB-KW"/>
</dbReference>
<accession>A0ABW4N2Q3</accession>
<dbReference type="Pfam" id="PF00512">
    <property type="entry name" value="HisKA"/>
    <property type="match status" value="1"/>
</dbReference>
<comment type="catalytic activity">
    <reaction evidence="1">
        <text>ATP + protein L-histidine = ADP + protein N-phospho-L-histidine.</text>
        <dbReference type="EC" id="2.7.13.3"/>
    </reaction>
</comment>
<sequence>MADPARPLAELRMLQAAPAAAATEDQKRAFLRLMSHELRTPLNSILGFSEILAGELYGPLGAPQYKEYAEIVRDSGHKLLQLINQLLELARLEGGLSDLEPRPEPLGPALEEVVEQLRAEGRVRIDREGDAAAAFADPRGLRSVLESLVGNALAASPAEAEVQVVIRTVGGEAEIVVRDAGLPVHPDDLPRLLRPFEKPEAGDGGAGRGALSLALPTAALLCRAMGGALSLSSGPDEGLTASVRLPAA</sequence>
<keyword evidence="3" id="KW-0808">Transferase</keyword>
<dbReference type="InterPro" id="IPR050736">
    <property type="entry name" value="Sensor_HK_Regulatory"/>
</dbReference>
<dbReference type="InterPro" id="IPR003594">
    <property type="entry name" value="HATPase_dom"/>
</dbReference>
<feature type="domain" description="Histidine kinase" evidence="6">
    <location>
        <begin position="33"/>
        <end position="248"/>
    </location>
</feature>
<dbReference type="SMART" id="SM00387">
    <property type="entry name" value="HATPase_c"/>
    <property type="match status" value="1"/>
</dbReference>
<evidence type="ECO:0000256" key="3">
    <source>
        <dbReference type="ARBA" id="ARBA00022679"/>
    </source>
</evidence>
<dbReference type="RefSeq" id="WP_377283752.1">
    <property type="nucleotide sequence ID" value="NZ_JBHRSI010000009.1"/>
</dbReference>
<dbReference type="PROSITE" id="PS50109">
    <property type="entry name" value="HIS_KIN"/>
    <property type="match status" value="1"/>
</dbReference>
<dbReference type="InterPro" id="IPR005467">
    <property type="entry name" value="His_kinase_dom"/>
</dbReference>
<dbReference type="SUPFAM" id="SSF47384">
    <property type="entry name" value="Homodimeric domain of signal transducing histidine kinase"/>
    <property type="match status" value="1"/>
</dbReference>
<dbReference type="Proteomes" id="UP001597237">
    <property type="component" value="Unassembled WGS sequence"/>
</dbReference>
<dbReference type="InterPro" id="IPR036890">
    <property type="entry name" value="HATPase_C_sf"/>
</dbReference>
<dbReference type="InterPro" id="IPR036097">
    <property type="entry name" value="HisK_dim/P_sf"/>
</dbReference>
<evidence type="ECO:0000256" key="4">
    <source>
        <dbReference type="ARBA" id="ARBA00022777"/>
    </source>
</evidence>
<reference evidence="8" key="1">
    <citation type="journal article" date="2019" name="Int. J. Syst. Evol. Microbiol.">
        <title>The Global Catalogue of Microorganisms (GCM) 10K type strain sequencing project: providing services to taxonomists for standard genome sequencing and annotation.</title>
        <authorList>
            <consortium name="The Broad Institute Genomics Platform"/>
            <consortium name="The Broad Institute Genome Sequencing Center for Infectious Disease"/>
            <person name="Wu L."/>
            <person name="Ma J."/>
        </authorList>
    </citation>
    <scope>NUCLEOTIDE SEQUENCE [LARGE SCALE GENOMIC DNA]</scope>
    <source>
        <strain evidence="8">DFY28</strain>
    </source>
</reference>
<dbReference type="InterPro" id="IPR003661">
    <property type="entry name" value="HisK_dim/P_dom"/>
</dbReference>
<dbReference type="Pfam" id="PF02518">
    <property type="entry name" value="HATPase_c"/>
    <property type="match status" value="1"/>
</dbReference>
<dbReference type="PANTHER" id="PTHR43711">
    <property type="entry name" value="TWO-COMPONENT HISTIDINE KINASE"/>
    <property type="match status" value="1"/>
</dbReference>
<keyword evidence="8" id="KW-1185">Reference proteome</keyword>
<evidence type="ECO:0000313" key="7">
    <source>
        <dbReference type="EMBL" id="MFD1784296.1"/>
    </source>
</evidence>
<dbReference type="PANTHER" id="PTHR43711:SF26">
    <property type="entry name" value="SENSOR HISTIDINE KINASE RCSC"/>
    <property type="match status" value="1"/>
</dbReference>
<dbReference type="SUPFAM" id="SSF55874">
    <property type="entry name" value="ATPase domain of HSP90 chaperone/DNA topoisomerase II/histidine kinase"/>
    <property type="match status" value="1"/>
</dbReference>
<dbReference type="SMART" id="SM00388">
    <property type="entry name" value="HisKA"/>
    <property type="match status" value="1"/>
</dbReference>
<dbReference type="Gene3D" id="1.10.287.130">
    <property type="match status" value="1"/>
</dbReference>
<dbReference type="EMBL" id="JBHUEY010000001">
    <property type="protein sequence ID" value="MFD1784296.1"/>
    <property type="molecule type" value="Genomic_DNA"/>
</dbReference>
<keyword evidence="4 7" id="KW-0418">Kinase</keyword>